<dbReference type="EMBL" id="PGOL01002599">
    <property type="protein sequence ID" value="PKI46701.1"/>
    <property type="molecule type" value="Genomic_DNA"/>
</dbReference>
<keyword evidence="2" id="KW-1185">Reference proteome</keyword>
<proteinExistence type="predicted"/>
<organism evidence="1 2">
    <name type="scientific">Punica granatum</name>
    <name type="common">Pomegranate</name>
    <dbReference type="NCBI Taxonomy" id="22663"/>
    <lineage>
        <taxon>Eukaryota</taxon>
        <taxon>Viridiplantae</taxon>
        <taxon>Streptophyta</taxon>
        <taxon>Embryophyta</taxon>
        <taxon>Tracheophyta</taxon>
        <taxon>Spermatophyta</taxon>
        <taxon>Magnoliopsida</taxon>
        <taxon>eudicotyledons</taxon>
        <taxon>Gunneridae</taxon>
        <taxon>Pentapetalae</taxon>
        <taxon>rosids</taxon>
        <taxon>malvids</taxon>
        <taxon>Myrtales</taxon>
        <taxon>Lythraceae</taxon>
        <taxon>Punica</taxon>
    </lineage>
</organism>
<reference evidence="1 2" key="1">
    <citation type="submission" date="2017-11" db="EMBL/GenBank/DDBJ databases">
        <title>De-novo sequencing of pomegranate (Punica granatum L.) genome.</title>
        <authorList>
            <person name="Akparov Z."/>
            <person name="Amiraslanov A."/>
            <person name="Hajiyeva S."/>
            <person name="Abbasov M."/>
            <person name="Kaur K."/>
            <person name="Hamwieh A."/>
            <person name="Solovyev V."/>
            <person name="Salamov A."/>
            <person name="Braich B."/>
            <person name="Kosarev P."/>
            <person name="Mahmoud A."/>
            <person name="Hajiyev E."/>
            <person name="Babayeva S."/>
            <person name="Izzatullayeva V."/>
            <person name="Mammadov A."/>
            <person name="Mammadov A."/>
            <person name="Sharifova S."/>
            <person name="Ojaghi J."/>
            <person name="Eynullazada K."/>
            <person name="Bayramov B."/>
            <person name="Abdulazimova A."/>
            <person name="Shahmuradov I."/>
        </authorList>
    </citation>
    <scope>NUCLEOTIDE SEQUENCE [LARGE SCALE GENOMIC DNA]</scope>
    <source>
        <strain evidence="2">cv. AG2017</strain>
        <tissue evidence="1">Leaf</tissue>
    </source>
</reference>
<dbReference type="Proteomes" id="UP000233551">
    <property type="component" value="Unassembled WGS sequence"/>
</dbReference>
<evidence type="ECO:0000313" key="1">
    <source>
        <dbReference type="EMBL" id="PKI46701.1"/>
    </source>
</evidence>
<evidence type="ECO:0000313" key="2">
    <source>
        <dbReference type="Proteomes" id="UP000233551"/>
    </source>
</evidence>
<accession>A0A2I0IRT2</accession>
<dbReference type="AlphaFoldDB" id="A0A2I0IRT2"/>
<gene>
    <name evidence="1" type="ORF">CRG98_033043</name>
</gene>
<protein>
    <submittedName>
        <fullName evidence="1">Uncharacterized protein</fullName>
    </submittedName>
</protein>
<sequence>MGVSPVRTACCTRVILWRSVCKCWNGPINDEQFIKSHLGRWKSWPVIPPRTALLALETRPQIYSPSFIFGSRKVKDHCSDLRLEDHLLDSLLEFQLQKYPHFCTSRQMTDFLWKIASDASVQPYKLVRTEQEKYLCTSVRVMRRFIFEFHRGKGKQPSSWKELNCDAPWKNCSSSVQPPVVSMGGKVPWMILLYYSKLETMLPSLDLSTEKLWLVEILLDAPALADEMPCWFLSNRVFCCGWPSPCSRKDLELWVIDDFDYPVWRKHHVVKNALMASFDTACCSDAYCEALEPAGMFMADKSRLIMSPDGKEFVYEMSSREWTRTSLELACGDLLSTWHCSLDFCICVHHVNSQLRFD</sequence>
<comment type="caution">
    <text evidence="1">The sequence shown here is derived from an EMBL/GenBank/DDBJ whole genome shotgun (WGS) entry which is preliminary data.</text>
</comment>
<name>A0A2I0IRT2_PUNGR</name>